<sequence length="271" mass="29563">MRGAGAQPSRCGCRCRRMRWIVCAPNAWTRRRRRAADRERHIVSAWQIEAVLLDMDGTLVDTERVYIDSLTEALTIFGLPDARATCHTMIGLPGPECQALLVERYGDALPLAEINRAFAQRRDARFASGLPLKAGTRELLDSLSEARCPVAVVTSSSRKTADQHLTLAGIRDRFDIILTHDDVVLGKPAPDLYLLAAQRIGSAPQNCVAVEDSSVGVAAAFTAGAITLMVPDLLQPDHDTREKCAAVLPDLHAVLATMRQRGQFVPSQSLS</sequence>
<dbReference type="NCBIfam" id="TIGR01509">
    <property type="entry name" value="HAD-SF-IA-v3"/>
    <property type="match status" value="1"/>
</dbReference>
<dbReference type="InterPro" id="IPR023214">
    <property type="entry name" value="HAD_sf"/>
</dbReference>
<proteinExistence type="predicted"/>
<gene>
    <name evidence="1" type="ordered locus">RPD_3933</name>
</gene>
<reference evidence="1 2" key="1">
    <citation type="submission" date="2006-03" db="EMBL/GenBank/DDBJ databases">
        <title>Complete sequence of Rhodopseudomonas palustris BisB5.</title>
        <authorList>
            <consortium name="US DOE Joint Genome Institute"/>
            <person name="Copeland A."/>
            <person name="Lucas S."/>
            <person name="Lapidus A."/>
            <person name="Barry K."/>
            <person name="Detter J.C."/>
            <person name="Glavina del Rio T."/>
            <person name="Hammon N."/>
            <person name="Israni S."/>
            <person name="Dalin E."/>
            <person name="Tice H."/>
            <person name="Pitluck S."/>
            <person name="Chain P."/>
            <person name="Malfatti S."/>
            <person name="Shin M."/>
            <person name="Vergez L."/>
            <person name="Schmutz J."/>
            <person name="Larimer F."/>
            <person name="Land M."/>
            <person name="Hauser L."/>
            <person name="Pelletier D.A."/>
            <person name="Kyrpides N."/>
            <person name="Lykidis A."/>
            <person name="Oda Y."/>
            <person name="Harwood C.S."/>
            <person name="Richardson P."/>
        </authorList>
    </citation>
    <scope>NUCLEOTIDE SEQUENCE [LARGE SCALE GENOMIC DNA]</scope>
    <source>
        <strain evidence="1 2">BisB5</strain>
    </source>
</reference>
<dbReference type="Pfam" id="PF00702">
    <property type="entry name" value="Hydrolase"/>
    <property type="match status" value="1"/>
</dbReference>
<keyword evidence="1" id="KW-0378">Hydrolase</keyword>
<name>Q131T5_RHOPS</name>
<dbReference type="SFLD" id="SFLDG01129">
    <property type="entry name" value="C1.5:_HAD__Beta-PGM__Phosphata"/>
    <property type="match status" value="1"/>
</dbReference>
<dbReference type="InterPro" id="IPR036412">
    <property type="entry name" value="HAD-like_sf"/>
</dbReference>
<dbReference type="PANTHER" id="PTHR18901:SF38">
    <property type="entry name" value="PSEUDOURIDINE-5'-PHOSPHATASE"/>
    <property type="match status" value="1"/>
</dbReference>
<accession>Q131T5</accession>
<dbReference type="PRINTS" id="PR00413">
    <property type="entry name" value="HADHALOGNASE"/>
</dbReference>
<dbReference type="SUPFAM" id="SSF56784">
    <property type="entry name" value="HAD-like"/>
    <property type="match status" value="1"/>
</dbReference>
<dbReference type="GO" id="GO:0016787">
    <property type="term" value="F:hydrolase activity"/>
    <property type="evidence" value="ECO:0007669"/>
    <property type="project" value="UniProtKB-KW"/>
</dbReference>
<evidence type="ECO:0000313" key="2">
    <source>
        <dbReference type="Proteomes" id="UP000001818"/>
    </source>
</evidence>
<dbReference type="InterPro" id="IPR023198">
    <property type="entry name" value="PGP-like_dom2"/>
</dbReference>
<evidence type="ECO:0000313" key="1">
    <source>
        <dbReference type="EMBL" id="ABE41154.1"/>
    </source>
</evidence>
<dbReference type="SFLD" id="SFLDG01135">
    <property type="entry name" value="C1.5.6:_HAD__Beta-PGM__Phospha"/>
    <property type="match status" value="1"/>
</dbReference>
<dbReference type="eggNOG" id="COG0637">
    <property type="taxonomic scope" value="Bacteria"/>
</dbReference>
<dbReference type="Proteomes" id="UP000001818">
    <property type="component" value="Chromosome"/>
</dbReference>
<dbReference type="SFLD" id="SFLDS00003">
    <property type="entry name" value="Haloacid_Dehalogenase"/>
    <property type="match status" value="1"/>
</dbReference>
<dbReference type="PANTHER" id="PTHR18901">
    <property type="entry name" value="2-DEOXYGLUCOSE-6-PHOSPHATE PHOSPHATASE 2"/>
    <property type="match status" value="1"/>
</dbReference>
<protein>
    <submittedName>
        <fullName evidence="1">HAD-superfamily hydrolase subfamily IA, variant 3</fullName>
    </submittedName>
</protein>
<dbReference type="KEGG" id="rpd:RPD_3933"/>
<dbReference type="AlphaFoldDB" id="Q131T5"/>
<dbReference type="STRING" id="316057.RPD_3933"/>
<dbReference type="Gene3D" id="3.40.50.1000">
    <property type="entry name" value="HAD superfamily/HAD-like"/>
    <property type="match status" value="1"/>
</dbReference>
<dbReference type="Gene3D" id="1.10.150.240">
    <property type="entry name" value="Putative phosphatase, domain 2"/>
    <property type="match status" value="1"/>
</dbReference>
<dbReference type="CDD" id="cd07505">
    <property type="entry name" value="HAD_BPGM-like"/>
    <property type="match status" value="1"/>
</dbReference>
<dbReference type="EMBL" id="CP000283">
    <property type="protein sequence ID" value="ABE41154.1"/>
    <property type="molecule type" value="Genomic_DNA"/>
</dbReference>
<organism evidence="1 2">
    <name type="scientific">Rhodopseudomonas palustris (strain BisB5)</name>
    <dbReference type="NCBI Taxonomy" id="316057"/>
    <lineage>
        <taxon>Bacteria</taxon>
        <taxon>Pseudomonadati</taxon>
        <taxon>Pseudomonadota</taxon>
        <taxon>Alphaproteobacteria</taxon>
        <taxon>Hyphomicrobiales</taxon>
        <taxon>Nitrobacteraceae</taxon>
        <taxon>Rhodopseudomonas</taxon>
    </lineage>
</organism>
<dbReference type="HOGENOM" id="CLU_045011_13_3_5"/>
<dbReference type="BioCyc" id="RPAL316057:RPD_RS19765-MONOMER"/>
<dbReference type="InterPro" id="IPR006439">
    <property type="entry name" value="HAD-SF_hydro_IA"/>
</dbReference>